<dbReference type="Pfam" id="PF04392">
    <property type="entry name" value="ABC_sub_bind"/>
    <property type="match status" value="1"/>
</dbReference>
<name>A0A1F6ECD3_9BACT</name>
<dbReference type="InterPro" id="IPR028082">
    <property type="entry name" value="Peripla_BP_I"/>
</dbReference>
<protein>
    <recommendedName>
        <fullName evidence="4">ABC transporter substrate-binding protein</fullName>
    </recommendedName>
</protein>
<evidence type="ECO:0000256" key="1">
    <source>
        <dbReference type="SAM" id="Phobius"/>
    </source>
</evidence>
<comment type="caution">
    <text evidence="2">The sequence shown here is derived from an EMBL/GenBank/DDBJ whole genome shotgun (WGS) entry which is preliminary data.</text>
</comment>
<dbReference type="SUPFAM" id="SSF53822">
    <property type="entry name" value="Periplasmic binding protein-like I"/>
    <property type="match status" value="1"/>
</dbReference>
<dbReference type="Gene3D" id="3.40.50.2300">
    <property type="match status" value="2"/>
</dbReference>
<sequence length="342" mass="36913">MSKQTLSILVFLVVLGAIGGLFYFRNAAPQKMHTVGVIEYLDVMAPTYTGFKEKMAKLGYTEGKNISYEYRQANGSFDALDLASKEFIGKNVDIIFATALEAALSAKKETEAAGRTDIPVVFANANNPDELGLIASFKSSGNNLTGVATDFSNVTAKKLEFLRQINPAIKKIGVFDAKITDPAGQFMLAELKKQAARLGMEVVLFPLVSPPTEASTAEMAKVIAEMKPGAMDAYFHLPGPLLNIPPNIPFNLQVQNKLKVPGVYLVPQMVEAGGVMSYQHSFSRVGAQAALYADKILRGAKPSELPIEYQDKNDLVVNPKAAQSIGLDLPQSLIGIADQVIQ</sequence>
<dbReference type="EMBL" id="MFLV01000027">
    <property type="protein sequence ID" value="OGG71328.1"/>
    <property type="molecule type" value="Genomic_DNA"/>
</dbReference>
<gene>
    <name evidence="2" type="ORF">A3A35_02220</name>
</gene>
<accession>A0A1F6ECD3</accession>
<dbReference type="PANTHER" id="PTHR35271">
    <property type="entry name" value="ABC TRANSPORTER, SUBSTRATE-BINDING LIPOPROTEIN-RELATED"/>
    <property type="match status" value="1"/>
</dbReference>
<feature type="transmembrane region" description="Helical" evidence="1">
    <location>
        <begin position="6"/>
        <end position="24"/>
    </location>
</feature>
<dbReference type="AlphaFoldDB" id="A0A1F6ECD3"/>
<dbReference type="Proteomes" id="UP000179115">
    <property type="component" value="Unassembled WGS sequence"/>
</dbReference>
<proteinExistence type="predicted"/>
<keyword evidence="1" id="KW-0812">Transmembrane</keyword>
<evidence type="ECO:0000313" key="2">
    <source>
        <dbReference type="EMBL" id="OGG71328.1"/>
    </source>
</evidence>
<dbReference type="PANTHER" id="PTHR35271:SF1">
    <property type="entry name" value="ABC TRANSPORTER, SUBSTRATE-BINDING LIPOPROTEIN"/>
    <property type="match status" value="1"/>
</dbReference>
<dbReference type="CDD" id="cd06325">
    <property type="entry name" value="PBP1_ABC_unchar_transporter"/>
    <property type="match status" value="1"/>
</dbReference>
<organism evidence="2 3">
    <name type="scientific">Candidatus Kaiserbacteria bacterium RIFCSPLOWO2_01_FULL_51_21</name>
    <dbReference type="NCBI Taxonomy" id="1798508"/>
    <lineage>
        <taxon>Bacteria</taxon>
        <taxon>Candidatus Kaiseribacteriota</taxon>
    </lineage>
</organism>
<reference evidence="2 3" key="1">
    <citation type="journal article" date="2016" name="Nat. Commun.">
        <title>Thousands of microbial genomes shed light on interconnected biogeochemical processes in an aquifer system.</title>
        <authorList>
            <person name="Anantharaman K."/>
            <person name="Brown C.T."/>
            <person name="Hug L.A."/>
            <person name="Sharon I."/>
            <person name="Castelle C.J."/>
            <person name="Probst A.J."/>
            <person name="Thomas B.C."/>
            <person name="Singh A."/>
            <person name="Wilkins M.J."/>
            <person name="Karaoz U."/>
            <person name="Brodie E.L."/>
            <person name="Williams K.H."/>
            <person name="Hubbard S.S."/>
            <person name="Banfield J.F."/>
        </authorList>
    </citation>
    <scope>NUCLEOTIDE SEQUENCE [LARGE SCALE GENOMIC DNA]</scope>
</reference>
<evidence type="ECO:0000313" key="3">
    <source>
        <dbReference type="Proteomes" id="UP000179115"/>
    </source>
</evidence>
<keyword evidence="1" id="KW-1133">Transmembrane helix</keyword>
<evidence type="ECO:0008006" key="4">
    <source>
        <dbReference type="Google" id="ProtNLM"/>
    </source>
</evidence>
<keyword evidence="1" id="KW-0472">Membrane</keyword>
<dbReference type="InterPro" id="IPR007487">
    <property type="entry name" value="ABC_transpt-TYRBP-like"/>
</dbReference>